<sequence>MKKKIGIFILLVVGFVLFVMVRFILLDTQNTTGKLKIVSYPASSVFINNVAIGKVPFEDKHKVGEFLLKLIPEENATQTASWQRKIKVYKNALTYVNVELGSTDLTTAGDIMDVTKMDKVLNGDKGEVSVETEPSGAIIYLDNDEKGVAPVILTDVLKGDHELSVFMPGFFRRTQKINVVPGYRINAYVKLAIDPNQSPSFKVEDIKKDASPSATPSSPSGGQKVVVRGTPEGFLNVREDATVTASKAAEVKEGDIFEVLEEKSSWYKIEYETGKQGWISSEYTRNQE</sequence>
<evidence type="ECO:0000256" key="1">
    <source>
        <dbReference type="SAM" id="MobiDB-lite"/>
    </source>
</evidence>
<keyword evidence="2" id="KW-1133">Transmembrane helix</keyword>
<keyword evidence="2" id="KW-0472">Membrane</keyword>
<protein>
    <recommendedName>
        <fullName evidence="3">SH3b domain-containing protein</fullName>
    </recommendedName>
</protein>
<feature type="region of interest" description="Disordered" evidence="1">
    <location>
        <begin position="205"/>
        <end position="226"/>
    </location>
</feature>
<evidence type="ECO:0000313" key="4">
    <source>
        <dbReference type="EMBL" id="OGK73362.1"/>
    </source>
</evidence>
<accession>A0A1F7KZP7</accession>
<dbReference type="PANTHER" id="PTHR36194:SF1">
    <property type="entry name" value="S-LAYER-LIKE PROTEIN"/>
    <property type="match status" value="1"/>
</dbReference>
<gene>
    <name evidence="4" type="ORF">A3K52_01035</name>
</gene>
<keyword evidence="2" id="KW-0812">Transmembrane</keyword>
<dbReference type="AlphaFoldDB" id="A0A1F7KZP7"/>
<dbReference type="SUPFAM" id="SSF50044">
    <property type="entry name" value="SH3-domain"/>
    <property type="match status" value="1"/>
</dbReference>
<dbReference type="Pfam" id="PF08308">
    <property type="entry name" value="PEGA"/>
    <property type="match status" value="1"/>
</dbReference>
<organism evidence="4 5">
    <name type="scientific">Candidatus Roizmanbacteria bacterium RIFOXYD1_FULL_38_12</name>
    <dbReference type="NCBI Taxonomy" id="1802093"/>
    <lineage>
        <taxon>Bacteria</taxon>
        <taxon>Candidatus Roizmaniibacteriota</taxon>
    </lineage>
</organism>
<dbReference type="Gene3D" id="2.30.30.40">
    <property type="entry name" value="SH3 Domains"/>
    <property type="match status" value="1"/>
</dbReference>
<comment type="caution">
    <text evidence="4">The sequence shown here is derived from an EMBL/GenBank/DDBJ whole genome shotgun (WGS) entry which is preliminary data.</text>
</comment>
<dbReference type="InterPro" id="IPR036028">
    <property type="entry name" value="SH3-like_dom_sf"/>
</dbReference>
<dbReference type="InterPro" id="IPR003646">
    <property type="entry name" value="SH3-like_bac-type"/>
</dbReference>
<feature type="transmembrane region" description="Helical" evidence="2">
    <location>
        <begin position="7"/>
        <end position="26"/>
    </location>
</feature>
<feature type="compositionally biased region" description="Low complexity" evidence="1">
    <location>
        <begin position="211"/>
        <end position="220"/>
    </location>
</feature>
<dbReference type="InterPro" id="IPR013229">
    <property type="entry name" value="PEGA"/>
</dbReference>
<dbReference type="Proteomes" id="UP000177050">
    <property type="component" value="Unassembled WGS sequence"/>
</dbReference>
<dbReference type="PROSITE" id="PS51781">
    <property type="entry name" value="SH3B"/>
    <property type="match status" value="1"/>
</dbReference>
<dbReference type="CDD" id="cd00174">
    <property type="entry name" value="SH3"/>
    <property type="match status" value="1"/>
</dbReference>
<feature type="domain" description="SH3b" evidence="3">
    <location>
        <begin position="220"/>
        <end position="288"/>
    </location>
</feature>
<dbReference type="EMBL" id="MGBR01000001">
    <property type="protein sequence ID" value="OGK73362.1"/>
    <property type="molecule type" value="Genomic_DNA"/>
</dbReference>
<name>A0A1F7KZP7_9BACT</name>
<dbReference type="SMART" id="SM00287">
    <property type="entry name" value="SH3b"/>
    <property type="match status" value="1"/>
</dbReference>
<evidence type="ECO:0000256" key="2">
    <source>
        <dbReference type="SAM" id="Phobius"/>
    </source>
</evidence>
<proteinExistence type="predicted"/>
<dbReference type="PANTHER" id="PTHR36194">
    <property type="entry name" value="S-LAYER-LIKE PROTEIN"/>
    <property type="match status" value="1"/>
</dbReference>
<reference evidence="4 5" key="1">
    <citation type="journal article" date="2016" name="Nat. Commun.">
        <title>Thousands of microbial genomes shed light on interconnected biogeochemical processes in an aquifer system.</title>
        <authorList>
            <person name="Anantharaman K."/>
            <person name="Brown C.T."/>
            <person name="Hug L.A."/>
            <person name="Sharon I."/>
            <person name="Castelle C.J."/>
            <person name="Probst A.J."/>
            <person name="Thomas B.C."/>
            <person name="Singh A."/>
            <person name="Wilkins M.J."/>
            <person name="Karaoz U."/>
            <person name="Brodie E.L."/>
            <person name="Williams K.H."/>
            <person name="Hubbard S.S."/>
            <person name="Banfield J.F."/>
        </authorList>
    </citation>
    <scope>NUCLEOTIDE SEQUENCE [LARGE SCALE GENOMIC DNA]</scope>
</reference>
<evidence type="ECO:0000313" key="5">
    <source>
        <dbReference type="Proteomes" id="UP000177050"/>
    </source>
</evidence>
<evidence type="ECO:0000259" key="3">
    <source>
        <dbReference type="PROSITE" id="PS51781"/>
    </source>
</evidence>
<dbReference type="Pfam" id="PF08239">
    <property type="entry name" value="SH3_3"/>
    <property type="match status" value="1"/>
</dbReference>